<keyword evidence="1" id="KW-0732">Signal</keyword>
<gene>
    <name evidence="2" type="ORF">PXEA_LOCUS35382</name>
</gene>
<organism evidence="2 3">
    <name type="scientific">Protopolystoma xenopodis</name>
    <dbReference type="NCBI Taxonomy" id="117903"/>
    <lineage>
        <taxon>Eukaryota</taxon>
        <taxon>Metazoa</taxon>
        <taxon>Spiralia</taxon>
        <taxon>Lophotrochozoa</taxon>
        <taxon>Platyhelminthes</taxon>
        <taxon>Monogenea</taxon>
        <taxon>Polyopisthocotylea</taxon>
        <taxon>Polystomatidea</taxon>
        <taxon>Polystomatidae</taxon>
        <taxon>Protopolystoma</taxon>
    </lineage>
</organism>
<proteinExistence type="predicted"/>
<evidence type="ECO:0000256" key="1">
    <source>
        <dbReference type="SAM" id="SignalP"/>
    </source>
</evidence>
<feature type="signal peptide" evidence="1">
    <location>
        <begin position="1"/>
        <end position="28"/>
    </location>
</feature>
<evidence type="ECO:0000313" key="2">
    <source>
        <dbReference type="EMBL" id="VEL41942.1"/>
    </source>
</evidence>
<keyword evidence="3" id="KW-1185">Reference proteome</keyword>
<accession>A0A448XPX0</accession>
<dbReference type="EMBL" id="CAAALY010271797">
    <property type="protein sequence ID" value="VEL41942.1"/>
    <property type="molecule type" value="Genomic_DNA"/>
</dbReference>
<evidence type="ECO:0000313" key="3">
    <source>
        <dbReference type="Proteomes" id="UP000784294"/>
    </source>
</evidence>
<dbReference type="AlphaFoldDB" id="A0A448XPX0"/>
<dbReference type="Proteomes" id="UP000784294">
    <property type="component" value="Unassembled WGS sequence"/>
</dbReference>
<feature type="chain" id="PRO_5019195036" evidence="1">
    <location>
        <begin position="29"/>
        <end position="93"/>
    </location>
</feature>
<sequence>MLGHTITITPSLQKPLLLFLALATSVRLEKPLARKSQKAWLGFDEAVSTCPTEWSDYVDAYNMYILGHANKPTWFAVTSPYMNMYVPRQKQPT</sequence>
<reference evidence="2" key="1">
    <citation type="submission" date="2018-11" db="EMBL/GenBank/DDBJ databases">
        <authorList>
            <consortium name="Pathogen Informatics"/>
        </authorList>
    </citation>
    <scope>NUCLEOTIDE SEQUENCE</scope>
</reference>
<name>A0A448XPX0_9PLAT</name>
<protein>
    <submittedName>
        <fullName evidence="2">Uncharacterized protein</fullName>
    </submittedName>
</protein>
<comment type="caution">
    <text evidence="2">The sequence shown here is derived from an EMBL/GenBank/DDBJ whole genome shotgun (WGS) entry which is preliminary data.</text>
</comment>